<feature type="region of interest" description="Disordered" evidence="1">
    <location>
        <begin position="1"/>
        <end position="32"/>
    </location>
</feature>
<reference evidence="2" key="1">
    <citation type="journal article" date="2020" name="Fungal Divers.">
        <title>Resolving the Mortierellaceae phylogeny through synthesis of multi-gene phylogenetics and phylogenomics.</title>
        <authorList>
            <person name="Vandepol N."/>
            <person name="Liber J."/>
            <person name="Desiro A."/>
            <person name="Na H."/>
            <person name="Kennedy M."/>
            <person name="Barry K."/>
            <person name="Grigoriev I.V."/>
            <person name="Miller A.N."/>
            <person name="O'Donnell K."/>
            <person name="Stajich J.E."/>
            <person name="Bonito G."/>
        </authorList>
    </citation>
    <scope>NUCLEOTIDE SEQUENCE</scope>
    <source>
        <strain evidence="2">NVP60</strain>
    </source>
</reference>
<feature type="compositionally biased region" description="Acidic residues" evidence="1">
    <location>
        <begin position="107"/>
        <end position="124"/>
    </location>
</feature>
<protein>
    <submittedName>
        <fullName evidence="2">Uncharacterized protein</fullName>
    </submittedName>
</protein>
<proteinExistence type="predicted"/>
<accession>A0A9P6RH48</accession>
<evidence type="ECO:0000313" key="3">
    <source>
        <dbReference type="Proteomes" id="UP000823405"/>
    </source>
</evidence>
<evidence type="ECO:0000256" key="1">
    <source>
        <dbReference type="SAM" id="MobiDB-lite"/>
    </source>
</evidence>
<comment type="caution">
    <text evidence="2">The sequence shown here is derived from an EMBL/GenBank/DDBJ whole genome shotgun (WGS) entry which is preliminary data.</text>
</comment>
<sequence length="240" mass="27993">MIGQQKTPADYPKLPRSHYRNKDDTPSEPTRFPNELLALRGLQCLEECILRTSSVPGMVVTKNFWFMRRKIDSHTVSFLPAKKKRISRKLKRMKWDKKSTFKPNTTDDSDDVKGEEDDDEEQEKEEGWEKEEIFWPKLTIFHIHYLTCPSTDTVKLVEDFEWIRPGPLISTLELWFGQDPELPKQEIPIAIEKGLWEASKHDAQNDIAIAGANNHYTKTYDKNSSVIVPSNLLHTIRRLK</sequence>
<dbReference type="EMBL" id="JAAAIN010000185">
    <property type="protein sequence ID" value="KAG0318584.1"/>
    <property type="molecule type" value="Genomic_DNA"/>
</dbReference>
<organism evidence="2 3">
    <name type="scientific">Linnemannia gamsii</name>
    <dbReference type="NCBI Taxonomy" id="64522"/>
    <lineage>
        <taxon>Eukaryota</taxon>
        <taxon>Fungi</taxon>
        <taxon>Fungi incertae sedis</taxon>
        <taxon>Mucoromycota</taxon>
        <taxon>Mortierellomycotina</taxon>
        <taxon>Mortierellomycetes</taxon>
        <taxon>Mortierellales</taxon>
        <taxon>Mortierellaceae</taxon>
        <taxon>Linnemannia</taxon>
    </lineage>
</organism>
<dbReference type="AlphaFoldDB" id="A0A9P6RH48"/>
<dbReference type="Proteomes" id="UP000823405">
    <property type="component" value="Unassembled WGS sequence"/>
</dbReference>
<feature type="region of interest" description="Disordered" evidence="1">
    <location>
        <begin position="99"/>
        <end position="128"/>
    </location>
</feature>
<name>A0A9P6RH48_9FUNG</name>
<gene>
    <name evidence="2" type="ORF">BGZ97_003569</name>
</gene>
<keyword evidence="3" id="KW-1185">Reference proteome</keyword>
<evidence type="ECO:0000313" key="2">
    <source>
        <dbReference type="EMBL" id="KAG0318584.1"/>
    </source>
</evidence>